<dbReference type="SMART" id="SM00702">
    <property type="entry name" value="P4Hc"/>
    <property type="match status" value="1"/>
</dbReference>
<sequence>MQADNLFVPDVAEQLYEVLEKYTPWHLAVHQDGGKPRLLSQNDWRTLAPGDLEALMRDATARAGAGFSYVYMCYPMIDAYVQGRDAGHPLHSLTEFLNSEAMLSFARDVSGHEDVVKIDAQATFYRPGDFLTLHDDRDKGQRLAAYTLGFSRNWRPDWGGQLMFHTLSNDIERGFIPRFNTMTLFRVPTLHSVAPVAPYARNPRLSVTGWLRNDPPVK</sequence>
<evidence type="ECO:0000256" key="4">
    <source>
        <dbReference type="ARBA" id="ARBA00022964"/>
    </source>
</evidence>
<evidence type="ECO:0000256" key="3">
    <source>
        <dbReference type="ARBA" id="ARBA00022896"/>
    </source>
</evidence>
<comment type="caution">
    <text evidence="8">The sequence shown here is derived from an EMBL/GenBank/DDBJ whole genome shotgun (WGS) entry which is preliminary data.</text>
</comment>
<evidence type="ECO:0000256" key="1">
    <source>
        <dbReference type="ARBA" id="ARBA00001961"/>
    </source>
</evidence>
<keyword evidence="6" id="KW-0408">Iron</keyword>
<dbReference type="InterPro" id="IPR006620">
    <property type="entry name" value="Pro_4_hyd_alph"/>
</dbReference>
<protein>
    <submittedName>
        <fullName evidence="8">Proline hydroxylase</fullName>
    </submittedName>
</protein>
<dbReference type="GO" id="GO:0031418">
    <property type="term" value="F:L-ascorbic acid binding"/>
    <property type="evidence" value="ECO:0007669"/>
    <property type="project" value="UniProtKB-KW"/>
</dbReference>
<dbReference type="PANTHER" id="PTHR12117">
    <property type="entry name" value="HISTONE ACETYLTRANSFERASE COMPLEX"/>
    <property type="match status" value="1"/>
</dbReference>
<dbReference type="PROSITE" id="PS51471">
    <property type="entry name" value="FE2OG_OXY"/>
    <property type="match status" value="1"/>
</dbReference>
<dbReference type="Pfam" id="PF13661">
    <property type="entry name" value="2OG-FeII_Oxy_4"/>
    <property type="match status" value="1"/>
</dbReference>
<evidence type="ECO:0000313" key="8">
    <source>
        <dbReference type="EMBL" id="GGZ42566.1"/>
    </source>
</evidence>
<name>A0A918UXE9_9CAUL</name>
<dbReference type="Gene3D" id="2.60.120.620">
    <property type="entry name" value="q2cbj1_9rhob like domain"/>
    <property type="match status" value="1"/>
</dbReference>
<dbReference type="PANTHER" id="PTHR12117:SF0">
    <property type="entry name" value="PROLYL 3-HYDROXYLASE OGFOD1"/>
    <property type="match status" value="1"/>
</dbReference>
<keyword evidence="4" id="KW-0223">Dioxygenase</keyword>
<evidence type="ECO:0000256" key="5">
    <source>
        <dbReference type="ARBA" id="ARBA00023002"/>
    </source>
</evidence>
<evidence type="ECO:0000256" key="6">
    <source>
        <dbReference type="ARBA" id="ARBA00023004"/>
    </source>
</evidence>
<dbReference type="EMBL" id="BMZB01000005">
    <property type="protein sequence ID" value="GGZ42566.1"/>
    <property type="molecule type" value="Genomic_DNA"/>
</dbReference>
<dbReference type="GO" id="GO:0031543">
    <property type="term" value="F:peptidyl-proline dioxygenase activity"/>
    <property type="evidence" value="ECO:0007669"/>
    <property type="project" value="TreeGrafter"/>
</dbReference>
<evidence type="ECO:0000313" key="9">
    <source>
        <dbReference type="Proteomes" id="UP000662572"/>
    </source>
</evidence>
<keyword evidence="9" id="KW-1185">Reference proteome</keyword>
<dbReference type="InterPro" id="IPR039558">
    <property type="entry name" value="TPA1/OFD1_N"/>
</dbReference>
<keyword evidence="2" id="KW-0479">Metal-binding</keyword>
<accession>A0A918UXE9</accession>
<dbReference type="InterPro" id="IPR051842">
    <property type="entry name" value="uS12_prolyl_hydroxylase"/>
</dbReference>
<dbReference type="GO" id="GO:0006449">
    <property type="term" value="P:regulation of translational termination"/>
    <property type="evidence" value="ECO:0007669"/>
    <property type="project" value="TreeGrafter"/>
</dbReference>
<reference evidence="8" key="1">
    <citation type="journal article" date="2014" name="Int. J. Syst. Evol. Microbiol.">
        <title>Complete genome sequence of Corynebacterium casei LMG S-19264T (=DSM 44701T), isolated from a smear-ripened cheese.</title>
        <authorList>
            <consortium name="US DOE Joint Genome Institute (JGI-PGF)"/>
            <person name="Walter F."/>
            <person name="Albersmeier A."/>
            <person name="Kalinowski J."/>
            <person name="Ruckert C."/>
        </authorList>
    </citation>
    <scope>NUCLEOTIDE SEQUENCE</scope>
    <source>
        <strain evidence="8">KCTC 32296</strain>
    </source>
</reference>
<dbReference type="GO" id="GO:0005737">
    <property type="term" value="C:cytoplasm"/>
    <property type="evidence" value="ECO:0007669"/>
    <property type="project" value="TreeGrafter"/>
</dbReference>
<dbReference type="InterPro" id="IPR005123">
    <property type="entry name" value="Oxoglu/Fe-dep_dioxygenase_dom"/>
</dbReference>
<dbReference type="AlphaFoldDB" id="A0A918UXE9"/>
<proteinExistence type="predicted"/>
<gene>
    <name evidence="8" type="ORF">GCM10011273_31770</name>
</gene>
<dbReference type="Proteomes" id="UP000662572">
    <property type="component" value="Unassembled WGS sequence"/>
</dbReference>
<evidence type="ECO:0000256" key="2">
    <source>
        <dbReference type="ARBA" id="ARBA00022723"/>
    </source>
</evidence>
<keyword evidence="5" id="KW-0560">Oxidoreductase</keyword>
<comment type="cofactor">
    <cofactor evidence="1">
        <name>L-ascorbate</name>
        <dbReference type="ChEBI" id="CHEBI:38290"/>
    </cofactor>
</comment>
<dbReference type="GO" id="GO:0005506">
    <property type="term" value="F:iron ion binding"/>
    <property type="evidence" value="ECO:0007669"/>
    <property type="project" value="InterPro"/>
</dbReference>
<reference evidence="8" key="2">
    <citation type="submission" date="2020-09" db="EMBL/GenBank/DDBJ databases">
        <authorList>
            <person name="Sun Q."/>
            <person name="Kim S."/>
        </authorList>
    </citation>
    <scope>NUCLEOTIDE SEQUENCE</scope>
    <source>
        <strain evidence="8">KCTC 32296</strain>
    </source>
</reference>
<feature type="domain" description="Fe2OG dioxygenase" evidence="7">
    <location>
        <begin position="116"/>
        <end position="213"/>
    </location>
</feature>
<evidence type="ECO:0000259" key="7">
    <source>
        <dbReference type="PROSITE" id="PS51471"/>
    </source>
</evidence>
<keyword evidence="3" id="KW-0847">Vitamin C</keyword>
<organism evidence="8 9">
    <name type="scientific">Asticcacaulis endophyticus</name>
    <dbReference type="NCBI Taxonomy" id="1395890"/>
    <lineage>
        <taxon>Bacteria</taxon>
        <taxon>Pseudomonadati</taxon>
        <taxon>Pseudomonadota</taxon>
        <taxon>Alphaproteobacteria</taxon>
        <taxon>Caulobacterales</taxon>
        <taxon>Caulobacteraceae</taxon>
        <taxon>Asticcacaulis</taxon>
    </lineage>
</organism>